<evidence type="ECO:0000256" key="3">
    <source>
        <dbReference type="ARBA" id="ARBA00010312"/>
    </source>
</evidence>
<evidence type="ECO:0000256" key="9">
    <source>
        <dbReference type="ARBA" id="ARBA00023014"/>
    </source>
</evidence>
<comment type="cofactor">
    <cofactor evidence="1">
        <name>Mo-bis(molybdopterin guanine dinucleotide)</name>
        <dbReference type="ChEBI" id="CHEBI:60539"/>
    </cofactor>
</comment>
<keyword evidence="5" id="KW-0500">Molybdenum</keyword>
<dbReference type="PANTHER" id="PTHR43105">
    <property type="entry name" value="RESPIRATORY NITRATE REDUCTASE"/>
    <property type="match status" value="1"/>
</dbReference>
<evidence type="ECO:0000313" key="12">
    <source>
        <dbReference type="EMBL" id="MBC3292793.1"/>
    </source>
</evidence>
<dbReference type="SUPFAM" id="SSF50692">
    <property type="entry name" value="ADC-like"/>
    <property type="match status" value="1"/>
</dbReference>
<dbReference type="GO" id="GO:1990204">
    <property type="term" value="C:oxidoreductase complex"/>
    <property type="evidence" value="ECO:0007669"/>
    <property type="project" value="UniProtKB-ARBA"/>
</dbReference>
<gene>
    <name evidence="12" type="ORF">HU722_14830</name>
</gene>
<dbReference type="Pfam" id="PF01568">
    <property type="entry name" value="Molydop_binding"/>
    <property type="match status" value="1"/>
</dbReference>
<dbReference type="GO" id="GO:0030151">
    <property type="term" value="F:molybdenum ion binding"/>
    <property type="evidence" value="ECO:0007669"/>
    <property type="project" value="InterPro"/>
</dbReference>
<sequence>MNNKRRSVPGIRLYDGPAGGWGALKATAIAVRTQMDTFEAPATLLNTNQPDGFDCPGCAWPDKEHKSTFQFCENGAKAVTWEATNKRVTPAFFAENTVTSLLAKSDFELEGYGRLTHPLVYHHASDTFRPVEWEHAFARIGEVLRFLPADAVEFYTSGRASNEAAYLFQLFARELGTNNFPDCSNMCHEATSVGLPRSIGIGKGTVSLDDFDNTELVISIGHNPGTNHPRMMGTLHELARRGVPIIVLNPMRERALERFADPQSVIEMATYGSTDIASTYFQVKAGGDAAALKGIAKHLLMLEAQQGDVLDSDFIAQHTQGFDAFSADITATPWEAIERESGLTRADLETVAVAYAKSNATIITYGMGITQHNKGTSNVRLIADLLLMRGNIGKPGAGICPLRGHSNVQGNRTVGITEKPSSAFLSRIEEVFGFTPPSKHGHDAVQTTQAMIAGQSKALICLGGNFAVAMPEHERVFPAMRKLDLSVHVGTKLNRSHLLTAKETFIFPCLGRTELDMQLTGKQSITVEDSMSMVHASSGKLKPASPHLLSEPAIVAGMAKATLPDSNVAWQELVKNYDLIRDLIEKTLPGFDHYNDRIRTPGGFRMPLPPTERVWPTPTGKAMFSVFDGIDENINGIGENVLRLVTLRSHDQYNTTIYALDDRYRGVFGRRDVLFMNEGDMAQLGLEHGDRVDITTALPDSELRLNDITVVAYHIASGTVGAYYPEANVLVPLDYLDKESGTPSYKSVPVTVTLRSKEIRAL</sequence>
<dbReference type="GO" id="GO:0016020">
    <property type="term" value="C:membrane"/>
    <property type="evidence" value="ECO:0007669"/>
    <property type="project" value="TreeGrafter"/>
</dbReference>
<keyword evidence="6" id="KW-0479">Metal-binding</keyword>
<dbReference type="AlphaFoldDB" id="A0A8H9YQN6"/>
<evidence type="ECO:0000256" key="5">
    <source>
        <dbReference type="ARBA" id="ARBA00022505"/>
    </source>
</evidence>
<comment type="caution">
    <text evidence="12">The sequence shown here is derived from an EMBL/GenBank/DDBJ whole genome shotgun (WGS) entry which is preliminary data.</text>
</comment>
<evidence type="ECO:0000256" key="2">
    <source>
        <dbReference type="ARBA" id="ARBA00001966"/>
    </source>
</evidence>
<evidence type="ECO:0000256" key="6">
    <source>
        <dbReference type="ARBA" id="ARBA00022723"/>
    </source>
</evidence>
<dbReference type="InterPro" id="IPR010046">
    <property type="entry name" value="Mopterin_OxRdtse_a_bac"/>
</dbReference>
<dbReference type="InterPro" id="IPR041953">
    <property type="entry name" value="YdeP_MopB"/>
</dbReference>
<dbReference type="Gene3D" id="3.40.50.740">
    <property type="match status" value="1"/>
</dbReference>
<dbReference type="SUPFAM" id="SSF53706">
    <property type="entry name" value="Formate dehydrogenase/DMSO reductase, domains 1-3"/>
    <property type="match status" value="1"/>
</dbReference>
<organism evidence="12">
    <name type="scientific">Pseudomonas tritici</name>
    <dbReference type="NCBI Taxonomy" id="2745518"/>
    <lineage>
        <taxon>Bacteria</taxon>
        <taxon>Pseudomonadati</taxon>
        <taxon>Pseudomonadota</taxon>
        <taxon>Gammaproteobacteria</taxon>
        <taxon>Pseudomonadales</taxon>
        <taxon>Pseudomonadaceae</taxon>
        <taxon>Pseudomonas</taxon>
    </lineage>
</organism>
<dbReference type="GO" id="GO:0008863">
    <property type="term" value="F:formate dehydrogenase (NAD+) activity"/>
    <property type="evidence" value="ECO:0007669"/>
    <property type="project" value="InterPro"/>
</dbReference>
<dbReference type="PIRSF" id="PIRSF000144">
    <property type="entry name" value="CbbBc"/>
    <property type="match status" value="1"/>
</dbReference>
<dbReference type="Gene3D" id="2.40.40.20">
    <property type="match status" value="1"/>
</dbReference>
<dbReference type="CDD" id="cd02787">
    <property type="entry name" value="MopB_CT_ydeP"/>
    <property type="match status" value="1"/>
</dbReference>
<keyword evidence="4" id="KW-0004">4Fe-4S</keyword>
<proteinExistence type="inferred from homology"/>
<evidence type="ECO:0000256" key="8">
    <source>
        <dbReference type="ARBA" id="ARBA00023004"/>
    </source>
</evidence>
<protein>
    <submittedName>
        <fullName evidence="12">FdhF/YdeP family oxidoreductase</fullName>
    </submittedName>
</protein>
<evidence type="ECO:0000259" key="11">
    <source>
        <dbReference type="Pfam" id="PF01568"/>
    </source>
</evidence>
<name>A0A8H9YQN6_9PSED</name>
<keyword evidence="7" id="KW-0560">Oxidoreductase</keyword>
<dbReference type="InterPro" id="IPR009010">
    <property type="entry name" value="Asp_de-COase-like_dom_sf"/>
</dbReference>
<keyword evidence="9" id="KW-0411">Iron-sulfur</keyword>
<dbReference type="GO" id="GO:0043546">
    <property type="term" value="F:molybdopterin cofactor binding"/>
    <property type="evidence" value="ECO:0007669"/>
    <property type="project" value="InterPro"/>
</dbReference>
<comment type="similarity">
    <text evidence="3">Belongs to the prokaryotic molybdopterin-containing oxidoreductase family.</text>
</comment>
<dbReference type="GO" id="GO:0045333">
    <property type="term" value="P:cellular respiration"/>
    <property type="evidence" value="ECO:0007669"/>
    <property type="project" value="UniProtKB-ARBA"/>
</dbReference>
<keyword evidence="8" id="KW-0408">Iron</keyword>
<dbReference type="InterPro" id="IPR006656">
    <property type="entry name" value="Mopterin_OxRdtase"/>
</dbReference>
<evidence type="ECO:0000259" key="10">
    <source>
        <dbReference type="Pfam" id="PF00384"/>
    </source>
</evidence>
<dbReference type="InterPro" id="IPR050123">
    <property type="entry name" value="Prok_molybdopt-oxidoreductase"/>
</dbReference>
<dbReference type="PANTHER" id="PTHR43105:SF4">
    <property type="entry name" value="PROTEIN YDEP"/>
    <property type="match status" value="1"/>
</dbReference>
<dbReference type="InterPro" id="IPR006657">
    <property type="entry name" value="MoPterin_dinucl-bd_dom"/>
</dbReference>
<evidence type="ECO:0000256" key="4">
    <source>
        <dbReference type="ARBA" id="ARBA00022485"/>
    </source>
</evidence>
<feature type="domain" description="Molybdopterin oxidoreductase" evidence="10">
    <location>
        <begin position="114"/>
        <end position="487"/>
    </location>
</feature>
<dbReference type="InterPro" id="IPR037951">
    <property type="entry name" value="MopB_CT_YdeP"/>
</dbReference>
<dbReference type="GO" id="GO:0051539">
    <property type="term" value="F:4 iron, 4 sulfur cluster binding"/>
    <property type="evidence" value="ECO:0007669"/>
    <property type="project" value="UniProtKB-KW"/>
</dbReference>
<dbReference type="Pfam" id="PF00384">
    <property type="entry name" value="Molybdopterin"/>
    <property type="match status" value="1"/>
</dbReference>
<dbReference type="NCBIfam" id="TIGR01701">
    <property type="entry name" value="Fdhalpha-like"/>
    <property type="match status" value="1"/>
</dbReference>
<evidence type="ECO:0000256" key="7">
    <source>
        <dbReference type="ARBA" id="ARBA00023002"/>
    </source>
</evidence>
<dbReference type="EMBL" id="JABWQF010000008">
    <property type="protein sequence ID" value="MBC3292793.1"/>
    <property type="molecule type" value="Genomic_DNA"/>
</dbReference>
<feature type="domain" description="Molybdopterin dinucleotide-binding" evidence="11">
    <location>
        <begin position="642"/>
        <end position="749"/>
    </location>
</feature>
<accession>A0A8H9YQN6</accession>
<dbReference type="Gene3D" id="3.40.228.10">
    <property type="entry name" value="Dimethylsulfoxide Reductase, domain 2"/>
    <property type="match status" value="1"/>
</dbReference>
<comment type="cofactor">
    <cofactor evidence="2">
        <name>[4Fe-4S] cluster</name>
        <dbReference type="ChEBI" id="CHEBI:49883"/>
    </cofactor>
</comment>
<dbReference type="CDD" id="cd02767">
    <property type="entry name" value="MopB_ydeP"/>
    <property type="match status" value="1"/>
</dbReference>
<evidence type="ECO:0000256" key="1">
    <source>
        <dbReference type="ARBA" id="ARBA00001942"/>
    </source>
</evidence>
<reference evidence="12" key="1">
    <citation type="journal article" date="2020" name="Microorganisms">
        <title>Reliable Identification of Environmental Pseudomonas Isolates Using the rpoD Gene.</title>
        <authorList>
            <consortium name="The Broad Institute Genome Sequencing Platform"/>
            <person name="Girard L."/>
            <person name="Lood C."/>
            <person name="Rokni-Zadeh H."/>
            <person name="van Noort V."/>
            <person name="Lavigne R."/>
            <person name="De Mot R."/>
        </authorList>
    </citation>
    <scope>NUCLEOTIDE SEQUENCE [LARGE SCALE GENOMIC DNA]</scope>
    <source>
        <strain evidence="12">SWRI145</strain>
    </source>
</reference>